<gene>
    <name evidence="3" type="ORF">E2C01_023462</name>
</gene>
<feature type="transmembrane region" description="Helical" evidence="2">
    <location>
        <begin position="50"/>
        <end position="69"/>
    </location>
</feature>
<keyword evidence="4" id="KW-1185">Reference proteome</keyword>
<evidence type="ECO:0000256" key="2">
    <source>
        <dbReference type="SAM" id="Phobius"/>
    </source>
</evidence>
<comment type="caution">
    <text evidence="3">The sequence shown here is derived from an EMBL/GenBank/DDBJ whole genome shotgun (WGS) entry which is preliminary data.</text>
</comment>
<keyword evidence="2" id="KW-0472">Membrane</keyword>
<dbReference type="EMBL" id="VSRR010002211">
    <property type="protein sequence ID" value="MPC30202.1"/>
    <property type="molecule type" value="Genomic_DNA"/>
</dbReference>
<keyword evidence="2" id="KW-1133">Transmembrane helix</keyword>
<feature type="region of interest" description="Disordered" evidence="1">
    <location>
        <begin position="167"/>
        <end position="197"/>
    </location>
</feature>
<evidence type="ECO:0000256" key="1">
    <source>
        <dbReference type="SAM" id="MobiDB-lite"/>
    </source>
</evidence>
<protein>
    <submittedName>
        <fullName evidence="3">Uncharacterized protein</fullName>
    </submittedName>
</protein>
<reference evidence="3 4" key="1">
    <citation type="submission" date="2019-05" db="EMBL/GenBank/DDBJ databases">
        <title>Another draft genome of Portunus trituberculatus and its Hox gene families provides insights of decapod evolution.</title>
        <authorList>
            <person name="Jeong J.-H."/>
            <person name="Song I."/>
            <person name="Kim S."/>
            <person name="Choi T."/>
            <person name="Kim D."/>
            <person name="Ryu S."/>
            <person name="Kim W."/>
        </authorList>
    </citation>
    <scope>NUCLEOTIDE SEQUENCE [LARGE SCALE GENOMIC DNA]</scope>
    <source>
        <tissue evidence="3">Muscle</tissue>
    </source>
</reference>
<dbReference type="AlphaFoldDB" id="A0A5B7E893"/>
<evidence type="ECO:0000313" key="4">
    <source>
        <dbReference type="Proteomes" id="UP000324222"/>
    </source>
</evidence>
<sequence length="197" mass="21330">MVFKVEIFDLACYIQNFVPDKESQVLPGSSSSSASPSGSWHHLGLMNHKLSFTTITLAVKIYIAVLTLFTSSFTTEMKSSSKIFSFSSSRLSSLPIIYTSATPQVTPAPPSHTIRLRPLCPSSGQLGTAGAEAGEDKPPLTTPPCLGGGVSPMIYCFLSKTRRRRRGQHTRGCLGHGPYRRPAYTAPPRPVNKGCQK</sequence>
<dbReference type="Proteomes" id="UP000324222">
    <property type="component" value="Unassembled WGS sequence"/>
</dbReference>
<accession>A0A5B7E893</accession>
<organism evidence="3 4">
    <name type="scientific">Portunus trituberculatus</name>
    <name type="common">Swimming crab</name>
    <name type="synonym">Neptunus trituberculatus</name>
    <dbReference type="NCBI Taxonomy" id="210409"/>
    <lineage>
        <taxon>Eukaryota</taxon>
        <taxon>Metazoa</taxon>
        <taxon>Ecdysozoa</taxon>
        <taxon>Arthropoda</taxon>
        <taxon>Crustacea</taxon>
        <taxon>Multicrustacea</taxon>
        <taxon>Malacostraca</taxon>
        <taxon>Eumalacostraca</taxon>
        <taxon>Eucarida</taxon>
        <taxon>Decapoda</taxon>
        <taxon>Pleocyemata</taxon>
        <taxon>Brachyura</taxon>
        <taxon>Eubrachyura</taxon>
        <taxon>Portunoidea</taxon>
        <taxon>Portunidae</taxon>
        <taxon>Portuninae</taxon>
        <taxon>Portunus</taxon>
    </lineage>
</organism>
<proteinExistence type="predicted"/>
<evidence type="ECO:0000313" key="3">
    <source>
        <dbReference type="EMBL" id="MPC30202.1"/>
    </source>
</evidence>
<name>A0A5B7E893_PORTR</name>
<keyword evidence="2" id="KW-0812">Transmembrane</keyword>